<sequence length="368" mass="40924">MPGPFMRKSIDSLSNLVRGNSLRRRQTQDQDQSQEQEQYQYQYPDQAHTPTPTTSGQEASNMGHSHSRQSRHRYDFSGSASRSPVSRSTGKAAMNSSQTQDPWAPPPYEPQAAAAAAPASSTISGSSDSPYSFLREFDTIFIVDDSTSMLTGNRWKEAENAIAAIAPICTQYDQDGIDVYFLNHRRQGAEKVKGGYMNIRTADDVREIFGSVYPNGPTPFGRRLYEILNPYMRDLQKAISKGDGSRDSAQLMKPLNIIAITDGAFTDDAESVIAGVAQKLDEKKYQAVPWQVGIQFFQIGNDAQARAYLQELDDNLADMQKKDSLRDIVDTVPWRGDQGQTLSADGILKCVLGAVSRKYDKREASFHR</sequence>
<dbReference type="EMBL" id="KV878238">
    <property type="protein sequence ID" value="OJZ89924.1"/>
    <property type="molecule type" value="Genomic_DNA"/>
</dbReference>
<feature type="compositionally biased region" description="Low complexity" evidence="1">
    <location>
        <begin position="29"/>
        <end position="46"/>
    </location>
</feature>
<dbReference type="Gene3D" id="3.40.50.410">
    <property type="entry name" value="von Willebrand factor, type A domain"/>
    <property type="match status" value="1"/>
</dbReference>
<dbReference type="InterPro" id="IPR036465">
    <property type="entry name" value="vWFA_dom_sf"/>
</dbReference>
<name>A0A1M3TTJ6_ASPLC</name>
<dbReference type="PANTHER" id="PTHR34706">
    <property type="entry name" value="SLR1338 PROTEIN"/>
    <property type="match status" value="1"/>
</dbReference>
<evidence type="ECO:0000256" key="1">
    <source>
        <dbReference type="SAM" id="MobiDB-lite"/>
    </source>
</evidence>
<dbReference type="SUPFAM" id="SSF53300">
    <property type="entry name" value="vWA-like"/>
    <property type="match status" value="1"/>
</dbReference>
<dbReference type="Proteomes" id="UP000184063">
    <property type="component" value="Unassembled WGS sequence"/>
</dbReference>
<reference evidence="4" key="1">
    <citation type="journal article" date="2017" name="Genome Biol.">
        <title>Comparative genomics reveals high biological diversity and specific adaptations in the industrially and medically important fungal genus Aspergillus.</title>
        <authorList>
            <person name="de Vries R.P."/>
            <person name="Riley R."/>
            <person name="Wiebenga A."/>
            <person name="Aguilar-Osorio G."/>
            <person name="Amillis S."/>
            <person name="Uchima C.A."/>
            <person name="Anderluh G."/>
            <person name="Asadollahi M."/>
            <person name="Askin M."/>
            <person name="Barry K."/>
            <person name="Battaglia E."/>
            <person name="Bayram O."/>
            <person name="Benocci T."/>
            <person name="Braus-Stromeyer S.A."/>
            <person name="Caldana C."/>
            <person name="Canovas D."/>
            <person name="Cerqueira G.C."/>
            <person name="Chen F."/>
            <person name="Chen W."/>
            <person name="Choi C."/>
            <person name="Clum A."/>
            <person name="Dos Santos R.A."/>
            <person name="Damasio A.R."/>
            <person name="Diallinas G."/>
            <person name="Emri T."/>
            <person name="Fekete E."/>
            <person name="Flipphi M."/>
            <person name="Freyberg S."/>
            <person name="Gallo A."/>
            <person name="Gournas C."/>
            <person name="Habgood R."/>
            <person name="Hainaut M."/>
            <person name="Harispe M.L."/>
            <person name="Henrissat B."/>
            <person name="Hilden K.S."/>
            <person name="Hope R."/>
            <person name="Hossain A."/>
            <person name="Karabika E."/>
            <person name="Karaffa L."/>
            <person name="Karanyi Z."/>
            <person name="Krasevec N."/>
            <person name="Kuo A."/>
            <person name="Kusch H."/>
            <person name="LaButti K."/>
            <person name="Lagendijk E.L."/>
            <person name="Lapidus A."/>
            <person name="Levasseur A."/>
            <person name="Lindquist E."/>
            <person name="Lipzen A."/>
            <person name="Logrieco A.F."/>
            <person name="MacCabe A."/>
            <person name="Maekelae M.R."/>
            <person name="Malavazi I."/>
            <person name="Melin P."/>
            <person name="Meyer V."/>
            <person name="Mielnichuk N."/>
            <person name="Miskei M."/>
            <person name="Molnar A.P."/>
            <person name="Mule G."/>
            <person name="Ngan C.Y."/>
            <person name="Orejas M."/>
            <person name="Orosz E."/>
            <person name="Ouedraogo J.P."/>
            <person name="Overkamp K.M."/>
            <person name="Park H.-S."/>
            <person name="Perrone G."/>
            <person name="Piumi F."/>
            <person name="Punt P.J."/>
            <person name="Ram A.F."/>
            <person name="Ramon A."/>
            <person name="Rauscher S."/>
            <person name="Record E."/>
            <person name="Riano-Pachon D.M."/>
            <person name="Robert V."/>
            <person name="Roehrig J."/>
            <person name="Ruller R."/>
            <person name="Salamov A."/>
            <person name="Salih N.S."/>
            <person name="Samson R.A."/>
            <person name="Sandor E."/>
            <person name="Sanguinetti M."/>
            <person name="Schuetze T."/>
            <person name="Sepcic K."/>
            <person name="Shelest E."/>
            <person name="Sherlock G."/>
            <person name="Sophianopoulou V."/>
            <person name="Squina F.M."/>
            <person name="Sun H."/>
            <person name="Susca A."/>
            <person name="Todd R.B."/>
            <person name="Tsang A."/>
            <person name="Unkles S.E."/>
            <person name="van de Wiele N."/>
            <person name="van Rossen-Uffink D."/>
            <person name="Oliveira J.V."/>
            <person name="Vesth T.C."/>
            <person name="Visser J."/>
            <person name="Yu J.-H."/>
            <person name="Zhou M."/>
            <person name="Andersen M.R."/>
            <person name="Archer D.B."/>
            <person name="Baker S.E."/>
            <person name="Benoit I."/>
            <person name="Brakhage A.A."/>
            <person name="Braus G.H."/>
            <person name="Fischer R."/>
            <person name="Frisvad J.C."/>
            <person name="Goldman G.H."/>
            <person name="Houbraken J."/>
            <person name="Oakley B."/>
            <person name="Pocsi I."/>
            <person name="Scazzocchio C."/>
            <person name="Seiboth B."/>
            <person name="vanKuyk P.A."/>
            <person name="Wortman J."/>
            <person name="Dyer P.S."/>
            <person name="Grigoriev I.V."/>
        </authorList>
    </citation>
    <scope>NUCLEOTIDE SEQUENCE [LARGE SCALE GENOMIC DNA]</scope>
    <source>
        <strain evidence="4">CBS 106.47</strain>
    </source>
</reference>
<dbReference type="InterPro" id="IPR002035">
    <property type="entry name" value="VWF_A"/>
</dbReference>
<dbReference type="PROSITE" id="PS50234">
    <property type="entry name" value="VWFA"/>
    <property type="match status" value="1"/>
</dbReference>
<dbReference type="OrthoDB" id="2142040at2759"/>
<feature type="compositionally biased region" description="Low complexity" evidence="1">
    <location>
        <begin position="77"/>
        <end position="88"/>
    </location>
</feature>
<evidence type="ECO:0000313" key="4">
    <source>
        <dbReference type="Proteomes" id="UP000184063"/>
    </source>
</evidence>
<evidence type="ECO:0000259" key="2">
    <source>
        <dbReference type="PROSITE" id="PS50234"/>
    </source>
</evidence>
<dbReference type="PANTHER" id="PTHR34706:SF1">
    <property type="entry name" value="VWFA DOMAIN-CONTAINING PROTEIN"/>
    <property type="match status" value="1"/>
</dbReference>
<feature type="domain" description="VWFA" evidence="2">
    <location>
        <begin position="138"/>
        <end position="313"/>
    </location>
</feature>
<dbReference type="AlphaFoldDB" id="A0A1M3TTJ6"/>
<accession>A0A1M3TTJ6</accession>
<protein>
    <recommendedName>
        <fullName evidence="2">VWFA domain-containing protein</fullName>
    </recommendedName>
</protein>
<feature type="region of interest" description="Disordered" evidence="1">
    <location>
        <begin position="1"/>
        <end position="128"/>
    </location>
</feature>
<feature type="compositionally biased region" description="Low complexity" evidence="1">
    <location>
        <begin position="110"/>
        <end position="128"/>
    </location>
</feature>
<gene>
    <name evidence="3" type="ORF">ASPFODRAFT_43239</name>
</gene>
<dbReference type="VEuPathDB" id="FungiDB:ASPFODRAFT_43239"/>
<evidence type="ECO:0000313" key="3">
    <source>
        <dbReference type="EMBL" id="OJZ89924.1"/>
    </source>
</evidence>
<feature type="compositionally biased region" description="Polar residues" evidence="1">
    <location>
        <begin position="48"/>
        <end position="64"/>
    </location>
</feature>
<organism evidence="3 4">
    <name type="scientific">Aspergillus luchuensis (strain CBS 106.47)</name>
    <dbReference type="NCBI Taxonomy" id="1137211"/>
    <lineage>
        <taxon>Eukaryota</taxon>
        <taxon>Fungi</taxon>
        <taxon>Dikarya</taxon>
        <taxon>Ascomycota</taxon>
        <taxon>Pezizomycotina</taxon>
        <taxon>Eurotiomycetes</taxon>
        <taxon>Eurotiomycetidae</taxon>
        <taxon>Eurotiales</taxon>
        <taxon>Aspergillaceae</taxon>
        <taxon>Aspergillus</taxon>
        <taxon>Aspergillus subgen. Circumdati</taxon>
    </lineage>
</organism>
<proteinExistence type="predicted"/>